<dbReference type="Proteomes" id="UP000178121">
    <property type="component" value="Unassembled WGS sequence"/>
</dbReference>
<dbReference type="Gene3D" id="1.10.1510.10">
    <property type="entry name" value="Uncharacterised protein YqeY/AIM41 PF09424, N-terminal domain"/>
    <property type="match status" value="1"/>
</dbReference>
<protein>
    <recommendedName>
        <fullName evidence="3">Glutamyl-tRNA amidotransferase</fullName>
    </recommendedName>
</protein>
<evidence type="ECO:0000313" key="2">
    <source>
        <dbReference type="Proteomes" id="UP000178121"/>
    </source>
</evidence>
<dbReference type="SUPFAM" id="SSF89095">
    <property type="entry name" value="GatB/YqeY motif"/>
    <property type="match status" value="1"/>
</dbReference>
<dbReference type="AlphaFoldDB" id="A0A1G2M8L2"/>
<comment type="caution">
    <text evidence="1">The sequence shown here is derived from an EMBL/GenBank/DDBJ whole genome shotgun (WGS) entry which is preliminary data.</text>
</comment>
<reference evidence="1 2" key="1">
    <citation type="journal article" date="2016" name="Nat. Commun.">
        <title>Thousands of microbial genomes shed light on interconnected biogeochemical processes in an aquifer system.</title>
        <authorList>
            <person name="Anantharaman K."/>
            <person name="Brown C.T."/>
            <person name="Hug L.A."/>
            <person name="Sharon I."/>
            <person name="Castelle C.J."/>
            <person name="Probst A.J."/>
            <person name="Thomas B.C."/>
            <person name="Singh A."/>
            <person name="Wilkins M.J."/>
            <person name="Karaoz U."/>
            <person name="Brodie E.L."/>
            <person name="Williams K.H."/>
            <person name="Hubbard S.S."/>
            <person name="Banfield J.F."/>
        </authorList>
    </citation>
    <scope>NUCLEOTIDE SEQUENCE [LARGE SCALE GENOMIC DNA]</scope>
</reference>
<dbReference type="GO" id="GO:0016884">
    <property type="term" value="F:carbon-nitrogen ligase activity, with glutamine as amido-N-donor"/>
    <property type="evidence" value="ECO:0007669"/>
    <property type="project" value="InterPro"/>
</dbReference>
<organism evidence="1 2">
    <name type="scientific">Candidatus Taylorbacteria bacterium RIFCSPHIGHO2_01_FULL_51_15</name>
    <dbReference type="NCBI Taxonomy" id="1802304"/>
    <lineage>
        <taxon>Bacteria</taxon>
        <taxon>Candidatus Tayloriibacteriota</taxon>
    </lineage>
</organism>
<dbReference type="Pfam" id="PF09424">
    <property type="entry name" value="YqeY"/>
    <property type="match status" value="1"/>
</dbReference>
<proteinExistence type="predicted"/>
<dbReference type="EMBL" id="MHRI01000032">
    <property type="protein sequence ID" value="OHA20245.1"/>
    <property type="molecule type" value="Genomic_DNA"/>
</dbReference>
<evidence type="ECO:0000313" key="1">
    <source>
        <dbReference type="EMBL" id="OHA20245.1"/>
    </source>
</evidence>
<dbReference type="Gene3D" id="1.10.10.410">
    <property type="match status" value="1"/>
</dbReference>
<dbReference type="InterPro" id="IPR023168">
    <property type="entry name" value="GatB_Yqey_C_2"/>
</dbReference>
<name>A0A1G2M8L2_9BACT</name>
<dbReference type="InterPro" id="IPR003789">
    <property type="entry name" value="Asn/Gln_tRNA_amidoTrase-B-like"/>
</dbReference>
<evidence type="ECO:0008006" key="3">
    <source>
        <dbReference type="Google" id="ProtNLM"/>
    </source>
</evidence>
<accession>A0A1G2M8L2</accession>
<dbReference type="InterPro" id="IPR042184">
    <property type="entry name" value="YqeY/Aim41_N"/>
</dbReference>
<dbReference type="PANTHER" id="PTHR28055:SF1">
    <property type="entry name" value="ALTERED INHERITANCE OF MITOCHONDRIA PROTEIN 41, MITOCHONDRIAL"/>
    <property type="match status" value="1"/>
</dbReference>
<gene>
    <name evidence="1" type="ORF">A2849_02915</name>
</gene>
<sequence length="149" mass="16154">MSLIKDIDTSIVEAMRAKDSARLSALRNLKAACMTEAISLKKAEALSDEETLAVIKRLAKQRKDSIEQFRKGGREELAAAEEAELKVLEGYLPPQLSESEIRAIAEATKAKLGLTDKSKQGQLIGAVLKDTKGRADGGTVKKIVEALFN</sequence>
<dbReference type="InterPro" id="IPR019004">
    <property type="entry name" value="YqeY/Aim41"/>
</dbReference>
<dbReference type="PANTHER" id="PTHR28055">
    <property type="entry name" value="ALTERED INHERITANCE OF MITOCHONDRIA PROTEIN 41, MITOCHONDRIAL"/>
    <property type="match status" value="1"/>
</dbReference>